<organism evidence="2 3">
    <name type="scientific">Mycobacterium kansasii</name>
    <dbReference type="NCBI Taxonomy" id="1768"/>
    <lineage>
        <taxon>Bacteria</taxon>
        <taxon>Bacillati</taxon>
        <taxon>Actinomycetota</taxon>
        <taxon>Actinomycetes</taxon>
        <taxon>Mycobacteriales</taxon>
        <taxon>Mycobacteriaceae</taxon>
        <taxon>Mycobacterium</taxon>
    </lineage>
</organism>
<gene>
    <name evidence="2" type="ORF">BZL29_0845</name>
</gene>
<dbReference type="Proteomes" id="UP000188532">
    <property type="component" value="Unassembled WGS sequence"/>
</dbReference>
<comment type="caution">
    <text evidence="2">The sequence shown here is derived from an EMBL/GenBank/DDBJ whole genome shotgun (WGS) entry which is preliminary data.</text>
</comment>
<reference evidence="2 3" key="1">
    <citation type="submission" date="2017-02" db="EMBL/GenBank/DDBJ databases">
        <title>Complete genome sequences of Mycobacterium kansasii strains isolated from rhesus macaques.</title>
        <authorList>
            <person name="Panda A."/>
            <person name="Nagaraj S."/>
            <person name="Zhao X."/>
            <person name="Tettelin H."/>
            <person name="Detolla L.J."/>
        </authorList>
    </citation>
    <scope>NUCLEOTIDE SEQUENCE [LARGE SCALE GENOMIC DNA]</scope>
    <source>
        <strain evidence="2 3">11-3469</strain>
    </source>
</reference>
<evidence type="ECO:0000256" key="1">
    <source>
        <dbReference type="SAM" id="MobiDB-lite"/>
    </source>
</evidence>
<evidence type="ECO:0000313" key="3">
    <source>
        <dbReference type="Proteomes" id="UP000188532"/>
    </source>
</evidence>
<name>A0A1V3Y1F8_MYCKA</name>
<protein>
    <submittedName>
        <fullName evidence="2">Uncharacterized protein</fullName>
    </submittedName>
</protein>
<feature type="region of interest" description="Disordered" evidence="1">
    <location>
        <begin position="392"/>
        <end position="418"/>
    </location>
</feature>
<accession>A0A1V3Y1F8</accession>
<dbReference type="EMBL" id="MVBN01000001">
    <property type="protein sequence ID" value="OOK84591.1"/>
    <property type="molecule type" value="Genomic_DNA"/>
</dbReference>
<feature type="region of interest" description="Disordered" evidence="1">
    <location>
        <begin position="126"/>
        <end position="146"/>
    </location>
</feature>
<proteinExistence type="predicted"/>
<dbReference type="AlphaFoldDB" id="A0A1V3Y1F8"/>
<evidence type="ECO:0000313" key="2">
    <source>
        <dbReference type="EMBL" id="OOK84591.1"/>
    </source>
</evidence>
<sequence length="418" mass="44899">MAGSQLVHDIEAARDSLRRIDDDGGHRHLPSELEKLVPVRFMVAVETPDTTQGSRAPRRLRLHQSVNQRAVDRQALMVGRLGGVHHQLLPQVASLVIGRRQLLWAAQQLAVAFAQPHPFDGQQRVGHEAGEVDSGGRHLRNRTDGNDHQWNIDVAAEEARPETFAVCRAVDTEKHCGSGESVPIQQFANGIAGSGSVDPHLTADVDGELGGIAVVVFQLAQRVGAAVPGDQPGAFQRHQAAVGYRCHMVDQTPDLRRDVDGDNGDRRILGQAQRSVAAQLVLGSKARGTAHHHARCDAVLAEQIQHRVGQKPLGADRALPLAEVSGQLQALFAHICSAIHWPSSAAAKPSMTLTAILANATRSWRSSLSRWVSSIQVEKVVYAPTNAVPASSATSLGNVRPPRNPSNAAPLMFTTSVP</sequence>